<keyword evidence="3" id="KW-1185">Reference proteome</keyword>
<evidence type="ECO:0000313" key="2">
    <source>
        <dbReference type="EMBL" id="MDI6099350.1"/>
    </source>
</evidence>
<name>A0ABT6WI50_9ACTN</name>
<feature type="compositionally biased region" description="Basic residues" evidence="1">
    <location>
        <begin position="43"/>
        <end position="58"/>
    </location>
</feature>
<evidence type="ECO:0000256" key="1">
    <source>
        <dbReference type="SAM" id="MobiDB-lite"/>
    </source>
</evidence>
<organism evidence="2 3">
    <name type="scientific">Actinoplanes sandaracinus</name>
    <dbReference type="NCBI Taxonomy" id="3045177"/>
    <lineage>
        <taxon>Bacteria</taxon>
        <taxon>Bacillati</taxon>
        <taxon>Actinomycetota</taxon>
        <taxon>Actinomycetes</taxon>
        <taxon>Micromonosporales</taxon>
        <taxon>Micromonosporaceae</taxon>
        <taxon>Actinoplanes</taxon>
    </lineage>
</organism>
<proteinExistence type="predicted"/>
<sequence length="58" mass="6323">MENPDPERSSPTSDAAVRAAVPPVVFSSPGAFDNPETAPPQVQRRRTVTTRRPPRNPN</sequence>
<evidence type="ECO:0000313" key="3">
    <source>
        <dbReference type="Proteomes" id="UP001241758"/>
    </source>
</evidence>
<accession>A0ABT6WI50</accession>
<dbReference type="EMBL" id="JASCTH010000007">
    <property type="protein sequence ID" value="MDI6099350.1"/>
    <property type="molecule type" value="Genomic_DNA"/>
</dbReference>
<protein>
    <submittedName>
        <fullName evidence="2">Uncharacterized protein</fullName>
    </submittedName>
</protein>
<gene>
    <name evidence="2" type="ORF">QLQ12_12180</name>
</gene>
<feature type="region of interest" description="Disordered" evidence="1">
    <location>
        <begin position="1"/>
        <end position="58"/>
    </location>
</feature>
<dbReference type="Proteomes" id="UP001241758">
    <property type="component" value="Unassembled WGS sequence"/>
</dbReference>
<dbReference type="RefSeq" id="WP_282759494.1">
    <property type="nucleotide sequence ID" value="NZ_JASCTH010000007.1"/>
</dbReference>
<reference evidence="2 3" key="1">
    <citation type="submission" date="2023-05" db="EMBL/GenBank/DDBJ databases">
        <title>Actinoplanes sp. NEAU-A12 genome sequencing.</title>
        <authorList>
            <person name="Wang Z.-S."/>
        </authorList>
    </citation>
    <scope>NUCLEOTIDE SEQUENCE [LARGE SCALE GENOMIC DNA]</scope>
    <source>
        <strain evidence="2 3">NEAU-A12</strain>
    </source>
</reference>
<comment type="caution">
    <text evidence="2">The sequence shown here is derived from an EMBL/GenBank/DDBJ whole genome shotgun (WGS) entry which is preliminary data.</text>
</comment>
<feature type="compositionally biased region" description="Low complexity" evidence="1">
    <location>
        <begin position="15"/>
        <end position="25"/>
    </location>
</feature>